<feature type="domain" description="Tf2-1-like SH3-like" evidence="1">
    <location>
        <begin position="65"/>
        <end position="100"/>
    </location>
</feature>
<dbReference type="PANTHER" id="PTHR45835:SF91">
    <property type="entry name" value="RETROTRANSPOSON, TY3-GYPSY SUBCLASS-LIKE PROTEIN"/>
    <property type="match status" value="1"/>
</dbReference>
<dbReference type="InterPro" id="IPR012337">
    <property type="entry name" value="RNaseH-like_sf"/>
</dbReference>
<dbReference type="Proteomes" id="UP001234989">
    <property type="component" value="Chromosome 7"/>
</dbReference>
<proteinExistence type="predicted"/>
<name>A0AAF0U394_SOLVR</name>
<organism evidence="2 3">
    <name type="scientific">Solanum verrucosum</name>
    <dbReference type="NCBI Taxonomy" id="315347"/>
    <lineage>
        <taxon>Eukaryota</taxon>
        <taxon>Viridiplantae</taxon>
        <taxon>Streptophyta</taxon>
        <taxon>Embryophyta</taxon>
        <taxon>Tracheophyta</taxon>
        <taxon>Spermatophyta</taxon>
        <taxon>Magnoliopsida</taxon>
        <taxon>eudicotyledons</taxon>
        <taxon>Gunneridae</taxon>
        <taxon>Pentapetalae</taxon>
        <taxon>asterids</taxon>
        <taxon>lamiids</taxon>
        <taxon>Solanales</taxon>
        <taxon>Solanaceae</taxon>
        <taxon>Solanoideae</taxon>
        <taxon>Solaneae</taxon>
        <taxon>Solanum</taxon>
    </lineage>
</organism>
<evidence type="ECO:0000313" key="3">
    <source>
        <dbReference type="Proteomes" id="UP001234989"/>
    </source>
</evidence>
<dbReference type="EMBL" id="CP133618">
    <property type="protein sequence ID" value="WMV38451.1"/>
    <property type="molecule type" value="Genomic_DNA"/>
</dbReference>
<evidence type="ECO:0000313" key="2">
    <source>
        <dbReference type="EMBL" id="WMV38451.1"/>
    </source>
</evidence>
<dbReference type="Pfam" id="PF24626">
    <property type="entry name" value="SH3_Tf2-1"/>
    <property type="match status" value="1"/>
</dbReference>
<sequence>MDFIICFLHTRWQHDSIWVIVDRMKKLDHFIPFKVSYSTEEYVKLYVKENVRLYVVPLSVISDRGPYQILRHIGKVAYELDLPNDLASVHLVFHVFLLKK</sequence>
<dbReference type="AlphaFoldDB" id="A0AAF0U394"/>
<accession>A0AAF0U394</accession>
<reference evidence="2" key="1">
    <citation type="submission" date="2023-08" db="EMBL/GenBank/DDBJ databases">
        <title>A de novo genome assembly of Solanum verrucosum Schlechtendal, a Mexican diploid species geographically isolated from the other diploid A-genome species in potato relatives.</title>
        <authorList>
            <person name="Hosaka K."/>
        </authorList>
    </citation>
    <scope>NUCLEOTIDE SEQUENCE</scope>
    <source>
        <tissue evidence="2">Young leaves</tissue>
    </source>
</reference>
<dbReference type="SUPFAM" id="SSF53098">
    <property type="entry name" value="Ribonuclease H-like"/>
    <property type="match status" value="1"/>
</dbReference>
<dbReference type="InterPro" id="IPR056924">
    <property type="entry name" value="SH3_Tf2-1"/>
</dbReference>
<evidence type="ECO:0000259" key="1">
    <source>
        <dbReference type="Pfam" id="PF24626"/>
    </source>
</evidence>
<gene>
    <name evidence="2" type="ORF">MTR67_031836</name>
</gene>
<keyword evidence="3" id="KW-1185">Reference proteome</keyword>
<protein>
    <recommendedName>
        <fullName evidence="1">Tf2-1-like SH3-like domain-containing protein</fullName>
    </recommendedName>
</protein>
<dbReference type="PANTHER" id="PTHR45835">
    <property type="entry name" value="YALI0A06105P"/>
    <property type="match status" value="1"/>
</dbReference>